<feature type="region of interest" description="Disordered" evidence="2">
    <location>
        <begin position="326"/>
        <end position="382"/>
    </location>
</feature>
<keyword evidence="1" id="KW-0175">Coiled coil</keyword>
<comment type="caution">
    <text evidence="4">The sequence shown here is derived from an EMBL/GenBank/DDBJ whole genome shotgun (WGS) entry which is preliminary data.</text>
</comment>
<organism evidence="4 5">
    <name type="scientific">Blepharisma stoltei</name>
    <dbReference type="NCBI Taxonomy" id="1481888"/>
    <lineage>
        <taxon>Eukaryota</taxon>
        <taxon>Sar</taxon>
        <taxon>Alveolata</taxon>
        <taxon>Ciliophora</taxon>
        <taxon>Postciliodesmatophora</taxon>
        <taxon>Heterotrichea</taxon>
        <taxon>Heterotrichida</taxon>
        <taxon>Blepharismidae</taxon>
        <taxon>Blepharisma</taxon>
    </lineage>
</organism>
<feature type="domain" description="Lebercilin" evidence="3">
    <location>
        <begin position="93"/>
        <end position="268"/>
    </location>
</feature>
<name>A0AAU9IRL4_9CILI</name>
<feature type="coiled-coil region" evidence="1">
    <location>
        <begin position="98"/>
        <end position="167"/>
    </location>
</feature>
<feature type="coiled-coil region" evidence="1">
    <location>
        <begin position="216"/>
        <end position="282"/>
    </location>
</feature>
<feature type="region of interest" description="Disordered" evidence="2">
    <location>
        <begin position="44"/>
        <end position="67"/>
    </location>
</feature>
<evidence type="ECO:0000313" key="4">
    <source>
        <dbReference type="EMBL" id="CAG9317452.1"/>
    </source>
</evidence>
<evidence type="ECO:0000313" key="5">
    <source>
        <dbReference type="Proteomes" id="UP001162131"/>
    </source>
</evidence>
<dbReference type="Proteomes" id="UP001162131">
    <property type="component" value="Unassembled WGS sequence"/>
</dbReference>
<keyword evidence="5" id="KW-1185">Reference proteome</keyword>
<evidence type="ECO:0000256" key="2">
    <source>
        <dbReference type="SAM" id="MobiDB-lite"/>
    </source>
</evidence>
<gene>
    <name evidence="4" type="ORF">BSTOLATCC_MIC18698</name>
</gene>
<protein>
    <recommendedName>
        <fullName evidence="3">Lebercilin domain-containing protein</fullName>
    </recommendedName>
</protein>
<proteinExistence type="predicted"/>
<evidence type="ECO:0000259" key="3">
    <source>
        <dbReference type="Pfam" id="PF15619"/>
    </source>
</evidence>
<evidence type="ECO:0000256" key="1">
    <source>
        <dbReference type="SAM" id="Coils"/>
    </source>
</evidence>
<dbReference type="Pfam" id="PF15619">
    <property type="entry name" value="Lebercilin"/>
    <property type="match status" value="1"/>
</dbReference>
<dbReference type="InterPro" id="IPR028933">
    <property type="entry name" value="Lebercilin_dom"/>
</dbReference>
<reference evidence="4" key="1">
    <citation type="submission" date="2021-09" db="EMBL/GenBank/DDBJ databases">
        <authorList>
            <consortium name="AG Swart"/>
            <person name="Singh M."/>
            <person name="Singh A."/>
            <person name="Seah K."/>
            <person name="Emmerich C."/>
        </authorList>
    </citation>
    <scope>NUCLEOTIDE SEQUENCE</scope>
    <source>
        <strain evidence="4">ATCC30299</strain>
    </source>
</reference>
<dbReference type="EMBL" id="CAJZBQ010000018">
    <property type="protein sequence ID" value="CAG9317452.1"/>
    <property type="molecule type" value="Genomic_DNA"/>
</dbReference>
<sequence length="382" mass="44087">MNGIEESPNGTKKEAAISIDKLKKQNQTLRNNLKNLSQALDEALDKQAKTNNPKENPEVAEFSENPEDKGVSLARIKKYKNQIFSMKKELEGNNEMRIADLENQVSYLKNKIQEYEDENAALLKIEQEQSEAASSNLNTLQINSAKVDSLKEELKSLKETHKDLLLKQKQGEKTLKDFHEKYVNLEEFCRKTKALIRQRKLEENLPPLPEVTDEEIRELEDKIKETEKMKKEEEGSLKKKIKELEKQIKVSKANINDLQSKLKEKDQECRATMLKIKELRRAVRQCKLSPINRSTNTEVAPRPSTLRSYESKIEIKRPVAVERYGREINQYKSVKSNRKSSSQDRDNLKVTPFSEENSDGMMPMKPSSFGDMGSSFLTQDHQ</sequence>
<accession>A0AAU9IRL4</accession>
<dbReference type="AlphaFoldDB" id="A0AAU9IRL4"/>